<dbReference type="InterPro" id="IPR029058">
    <property type="entry name" value="AB_hydrolase_fold"/>
</dbReference>
<evidence type="ECO:0000313" key="3">
    <source>
        <dbReference type="Proteomes" id="UP000241595"/>
    </source>
</evidence>
<keyword evidence="2" id="KW-0378">Hydrolase</keyword>
<name>A0A2U3N573_9MYCO</name>
<dbReference type="InterPro" id="IPR050266">
    <property type="entry name" value="AB_hydrolase_sf"/>
</dbReference>
<accession>A0A2U3N573</accession>
<dbReference type="RefSeq" id="WP_077097389.1">
    <property type="nucleotide sequence ID" value="NZ_LT717697.1"/>
</dbReference>
<proteinExistence type="predicted"/>
<dbReference type="OrthoDB" id="3400345at2"/>
<dbReference type="InterPro" id="IPR000073">
    <property type="entry name" value="AB_hydrolase_1"/>
</dbReference>
<dbReference type="PANTHER" id="PTHR43798">
    <property type="entry name" value="MONOACYLGLYCEROL LIPASE"/>
    <property type="match status" value="1"/>
</dbReference>
<dbReference type="GO" id="GO:0016787">
    <property type="term" value="F:hydrolase activity"/>
    <property type="evidence" value="ECO:0007669"/>
    <property type="project" value="UniProtKB-KW"/>
</dbReference>
<dbReference type="STRING" id="1841859.GCA_900157385_00152"/>
<feature type="domain" description="AB hydrolase-1" evidence="1">
    <location>
        <begin position="25"/>
        <end position="264"/>
    </location>
</feature>
<reference evidence="2 3" key="1">
    <citation type="submission" date="2017-01" db="EMBL/GenBank/DDBJ databases">
        <authorList>
            <consortium name="Urmite Genomes"/>
        </authorList>
    </citation>
    <scope>NUCLEOTIDE SEQUENCE [LARGE SCALE GENOMIC DNA]</scope>
    <source>
        <strain evidence="2 3">AB308</strain>
    </source>
</reference>
<dbReference type="Gene3D" id="3.40.50.1820">
    <property type="entry name" value="alpha/beta hydrolase"/>
    <property type="match status" value="1"/>
</dbReference>
<dbReference type="SUPFAM" id="SSF53474">
    <property type="entry name" value="alpha/beta-Hydrolases"/>
    <property type="match status" value="1"/>
</dbReference>
<evidence type="ECO:0000259" key="1">
    <source>
        <dbReference type="Pfam" id="PF00561"/>
    </source>
</evidence>
<keyword evidence="3" id="KW-1185">Reference proteome</keyword>
<evidence type="ECO:0000313" key="2">
    <source>
        <dbReference type="EMBL" id="SPM26683.1"/>
    </source>
</evidence>
<dbReference type="Pfam" id="PF00561">
    <property type="entry name" value="Abhydrolase_1"/>
    <property type="match status" value="1"/>
</dbReference>
<gene>
    <name evidence="2" type="ORF">MTAB308_158</name>
</gene>
<protein>
    <submittedName>
        <fullName evidence="2">Lysophospholipase, alpha-beta hydrolase superfamily</fullName>
    </submittedName>
</protein>
<dbReference type="EMBL" id="FTRV01000008">
    <property type="protein sequence ID" value="SPM26683.1"/>
    <property type="molecule type" value="Genomic_DNA"/>
</dbReference>
<sequence>MAQLALRQATIEYQEFGPKDSPHAPVLFVHGILVDGGLWREVAEGLARRGFRGIVPTLPLGSHTIPVHDLTALSLPGVAELINDLIVALELSDVTLVGSDTGGGLCQLVVDAHPDRIGRLVLTNCDAFDKCPPFPFDVAFRLLRGPISIKALCTQMRWRALRHSPLGFGLLIKRPEADLTSAWLQPCLSDPRICRDLAALLRQVTAFDLTDVATRLPLFTKPVTLVWGQEDRCFTPGLGRRLAGLFSNGRLIEVPDARTFVSLDQPHAVIEAIAALNSVRA</sequence>
<dbReference type="AlphaFoldDB" id="A0A2U3N573"/>
<organism evidence="2 3">
    <name type="scientific">Mycobacterium terramassiliense</name>
    <dbReference type="NCBI Taxonomy" id="1841859"/>
    <lineage>
        <taxon>Bacteria</taxon>
        <taxon>Bacillati</taxon>
        <taxon>Actinomycetota</taxon>
        <taxon>Actinomycetes</taxon>
        <taxon>Mycobacteriales</taxon>
        <taxon>Mycobacteriaceae</taxon>
        <taxon>Mycobacterium</taxon>
    </lineage>
</organism>
<dbReference type="Proteomes" id="UP000241595">
    <property type="component" value="Unassembled WGS sequence"/>
</dbReference>